<comment type="caution">
    <text evidence="8">The sequence shown here is derived from an EMBL/GenBank/DDBJ whole genome shotgun (WGS) entry which is preliminary data.</text>
</comment>
<evidence type="ECO:0000256" key="1">
    <source>
        <dbReference type="ARBA" id="ARBA00000085"/>
    </source>
</evidence>
<dbReference type="PRINTS" id="PR00344">
    <property type="entry name" value="BCTRLSENSOR"/>
</dbReference>
<dbReference type="InterPro" id="IPR004358">
    <property type="entry name" value="Sig_transdc_His_kin-like_C"/>
</dbReference>
<evidence type="ECO:0000256" key="4">
    <source>
        <dbReference type="ARBA" id="ARBA00022679"/>
    </source>
</evidence>
<reference evidence="8" key="1">
    <citation type="journal article" date="2012" name="PLoS ONE">
        <title>Gene sets for utilization of primary and secondary nutrition supplies in the distal gut of endangered iberian lynx.</title>
        <authorList>
            <person name="Alcaide M."/>
            <person name="Messina E."/>
            <person name="Richter M."/>
            <person name="Bargiela R."/>
            <person name="Peplies J."/>
            <person name="Huws S.A."/>
            <person name="Newbold C.J."/>
            <person name="Golyshin P.N."/>
            <person name="Simon M.A."/>
            <person name="Lopez G."/>
            <person name="Yakimov M.M."/>
            <person name="Ferrer M."/>
        </authorList>
    </citation>
    <scope>NUCLEOTIDE SEQUENCE</scope>
</reference>
<dbReference type="InterPro" id="IPR050351">
    <property type="entry name" value="BphY/WalK/GraS-like"/>
</dbReference>
<dbReference type="SMART" id="SM00387">
    <property type="entry name" value="HATPase_c"/>
    <property type="match status" value="1"/>
</dbReference>
<keyword evidence="3" id="KW-0597">Phosphoprotein</keyword>
<evidence type="ECO:0000256" key="3">
    <source>
        <dbReference type="ARBA" id="ARBA00022553"/>
    </source>
</evidence>
<comment type="catalytic activity">
    <reaction evidence="1">
        <text>ATP + protein L-histidine = ADP + protein N-phospho-L-histidine.</text>
        <dbReference type="EC" id="2.7.13.3"/>
    </reaction>
</comment>
<dbReference type="GO" id="GO:0004721">
    <property type="term" value="F:phosphoprotein phosphatase activity"/>
    <property type="evidence" value="ECO:0007669"/>
    <property type="project" value="TreeGrafter"/>
</dbReference>
<dbReference type="GO" id="GO:0016036">
    <property type="term" value="P:cellular response to phosphate starvation"/>
    <property type="evidence" value="ECO:0007669"/>
    <property type="project" value="TreeGrafter"/>
</dbReference>
<keyword evidence="4" id="KW-0808">Transferase</keyword>
<dbReference type="InterPro" id="IPR005467">
    <property type="entry name" value="His_kinase_dom"/>
</dbReference>
<dbReference type="Gene3D" id="3.30.565.10">
    <property type="entry name" value="Histidine kinase-like ATPase, C-terminal domain"/>
    <property type="match status" value="1"/>
</dbReference>
<keyword evidence="6" id="KW-0902">Two-component regulatory system</keyword>
<evidence type="ECO:0000256" key="6">
    <source>
        <dbReference type="ARBA" id="ARBA00023012"/>
    </source>
</evidence>
<evidence type="ECO:0000259" key="7">
    <source>
        <dbReference type="PROSITE" id="PS50109"/>
    </source>
</evidence>
<evidence type="ECO:0000256" key="5">
    <source>
        <dbReference type="ARBA" id="ARBA00022777"/>
    </source>
</evidence>
<dbReference type="PANTHER" id="PTHR45453:SF1">
    <property type="entry name" value="PHOSPHATE REGULON SENSOR PROTEIN PHOR"/>
    <property type="match status" value="1"/>
</dbReference>
<feature type="domain" description="Histidine kinase" evidence="7">
    <location>
        <begin position="1"/>
        <end position="185"/>
    </location>
</feature>
<proteinExistence type="predicted"/>
<protein>
    <recommendedName>
        <fullName evidence="2">histidine kinase</fullName>
        <ecNumber evidence="2">2.7.13.3</ecNumber>
    </recommendedName>
</protein>
<accession>J9GI57</accession>
<dbReference type="EMBL" id="AMCI01002886">
    <property type="protein sequence ID" value="EJX01603.1"/>
    <property type="molecule type" value="Genomic_DNA"/>
</dbReference>
<evidence type="ECO:0000256" key="2">
    <source>
        <dbReference type="ARBA" id="ARBA00012438"/>
    </source>
</evidence>
<evidence type="ECO:0000313" key="8">
    <source>
        <dbReference type="EMBL" id="EJX01603.1"/>
    </source>
</evidence>
<dbReference type="EC" id="2.7.13.3" evidence="2"/>
<dbReference type="CDD" id="cd00075">
    <property type="entry name" value="HATPase"/>
    <property type="match status" value="1"/>
</dbReference>
<dbReference type="GO" id="GO:0000155">
    <property type="term" value="F:phosphorelay sensor kinase activity"/>
    <property type="evidence" value="ECO:0007669"/>
    <property type="project" value="TreeGrafter"/>
</dbReference>
<name>J9GI57_9ZZZZ</name>
<dbReference type="GO" id="GO:0005886">
    <property type="term" value="C:plasma membrane"/>
    <property type="evidence" value="ECO:0007669"/>
    <property type="project" value="TreeGrafter"/>
</dbReference>
<dbReference type="InterPro" id="IPR036890">
    <property type="entry name" value="HATPase_C_sf"/>
</dbReference>
<dbReference type="InterPro" id="IPR003594">
    <property type="entry name" value="HATPase_dom"/>
</dbReference>
<sequence length="185" mass="21370">MERAHAQVIRLTDLIRDVALITKTEEAPETMPCEPINVRTLVEDIIIELQPKLQEHDMKAENSVPEKLMLNGNYSLVYSIFRNLFENSIRYSGEGTLVHAECYNEDDQFCYFRYYDTGKGVDEAHLPRLFERFYRVNEGRTRDAGGTGLGLSIVRNAVLFHQGNITVRNRKEGGLEFLFTLKKEH</sequence>
<dbReference type="SUPFAM" id="SSF55874">
    <property type="entry name" value="ATPase domain of HSP90 chaperone/DNA topoisomerase II/histidine kinase"/>
    <property type="match status" value="1"/>
</dbReference>
<dbReference type="PROSITE" id="PS50109">
    <property type="entry name" value="HIS_KIN"/>
    <property type="match status" value="1"/>
</dbReference>
<keyword evidence="5 8" id="KW-0418">Kinase</keyword>
<dbReference type="Pfam" id="PF02518">
    <property type="entry name" value="HATPase_c"/>
    <property type="match status" value="1"/>
</dbReference>
<gene>
    <name evidence="8" type="ORF">EVA_10290</name>
</gene>
<dbReference type="PANTHER" id="PTHR45453">
    <property type="entry name" value="PHOSPHATE REGULON SENSOR PROTEIN PHOR"/>
    <property type="match status" value="1"/>
</dbReference>
<dbReference type="FunFam" id="3.30.565.10:FF:000006">
    <property type="entry name" value="Sensor histidine kinase WalK"/>
    <property type="match status" value="1"/>
</dbReference>
<dbReference type="AlphaFoldDB" id="J9GI57"/>
<organism evidence="8">
    <name type="scientific">gut metagenome</name>
    <dbReference type="NCBI Taxonomy" id="749906"/>
    <lineage>
        <taxon>unclassified sequences</taxon>
        <taxon>metagenomes</taxon>
        <taxon>organismal metagenomes</taxon>
    </lineage>
</organism>